<evidence type="ECO:0000256" key="6">
    <source>
        <dbReference type="ARBA" id="ARBA00022598"/>
    </source>
</evidence>
<keyword evidence="10 13" id="KW-0067">ATP-binding</keyword>
<dbReference type="PRINTS" id="PR00983">
    <property type="entry name" value="TRNASYNTHCYS"/>
</dbReference>
<dbReference type="InterPro" id="IPR056411">
    <property type="entry name" value="CysS_C"/>
</dbReference>
<evidence type="ECO:0000313" key="16">
    <source>
        <dbReference type="Proteomes" id="UP000178681"/>
    </source>
</evidence>
<evidence type="ECO:0000256" key="10">
    <source>
        <dbReference type="ARBA" id="ARBA00022840"/>
    </source>
</evidence>
<dbReference type="InterPro" id="IPR014729">
    <property type="entry name" value="Rossmann-like_a/b/a_fold"/>
</dbReference>
<dbReference type="STRING" id="1798377.A2872_01790"/>
<dbReference type="GO" id="GO:0004817">
    <property type="term" value="F:cysteine-tRNA ligase activity"/>
    <property type="evidence" value="ECO:0007669"/>
    <property type="project" value="UniProtKB-UniRule"/>
</dbReference>
<gene>
    <name evidence="13" type="primary">cysS</name>
    <name evidence="15" type="ORF">A2872_01790</name>
</gene>
<evidence type="ECO:0000256" key="9">
    <source>
        <dbReference type="ARBA" id="ARBA00022833"/>
    </source>
</evidence>
<dbReference type="InterPro" id="IPR024909">
    <property type="entry name" value="Cys-tRNA/MSH_ligase"/>
</dbReference>
<comment type="catalytic activity">
    <reaction evidence="13">
        <text>tRNA(Cys) + L-cysteine + ATP = L-cysteinyl-tRNA(Cys) + AMP + diphosphate</text>
        <dbReference type="Rhea" id="RHEA:17773"/>
        <dbReference type="Rhea" id="RHEA-COMP:9661"/>
        <dbReference type="Rhea" id="RHEA-COMP:9679"/>
        <dbReference type="ChEBI" id="CHEBI:30616"/>
        <dbReference type="ChEBI" id="CHEBI:33019"/>
        <dbReference type="ChEBI" id="CHEBI:35235"/>
        <dbReference type="ChEBI" id="CHEBI:78442"/>
        <dbReference type="ChEBI" id="CHEBI:78517"/>
        <dbReference type="ChEBI" id="CHEBI:456215"/>
        <dbReference type="EC" id="6.1.1.16"/>
    </reaction>
</comment>
<evidence type="ECO:0000256" key="1">
    <source>
        <dbReference type="ARBA" id="ARBA00001947"/>
    </source>
</evidence>
<accession>A0A1F5Z6A2</accession>
<evidence type="ECO:0000256" key="11">
    <source>
        <dbReference type="ARBA" id="ARBA00022917"/>
    </source>
</evidence>
<keyword evidence="5 13" id="KW-0963">Cytoplasm</keyword>
<reference evidence="15 16" key="1">
    <citation type="journal article" date="2016" name="Nat. Commun.">
        <title>Thousands of microbial genomes shed light on interconnected biogeochemical processes in an aquifer system.</title>
        <authorList>
            <person name="Anantharaman K."/>
            <person name="Brown C.T."/>
            <person name="Hug L.A."/>
            <person name="Sharon I."/>
            <person name="Castelle C.J."/>
            <person name="Probst A.J."/>
            <person name="Thomas B.C."/>
            <person name="Singh A."/>
            <person name="Wilkins M.J."/>
            <person name="Karaoz U."/>
            <person name="Brodie E.L."/>
            <person name="Williams K.H."/>
            <person name="Hubbard S.S."/>
            <person name="Banfield J.F."/>
        </authorList>
    </citation>
    <scope>NUCLEOTIDE SEQUENCE [LARGE SCALE GENOMIC DNA]</scope>
</reference>
<name>A0A1F5Z6A2_9BACT</name>
<dbReference type="Proteomes" id="UP000178681">
    <property type="component" value="Unassembled WGS sequence"/>
</dbReference>
<dbReference type="Pfam" id="PF23493">
    <property type="entry name" value="CysS_C"/>
    <property type="match status" value="1"/>
</dbReference>
<comment type="subunit">
    <text evidence="4 13">Monomer.</text>
</comment>
<sequence length="439" mass="51021">MKLFNTLSRKIEDFVPLNPPKVNLFVCGPTVYDFAHIGNAKTYTQFDFVVKYLRARGFDVFYVMNITDIDDKIIQRSKEQGVAWNELAGNFERVFLEDMKAMHNTAVTKYARATGFIDEIVRQIQKLVKKGYGYETSDGIYFDIAKFKDYGKLSGRTEADQDAGVSRIDEGLDKKNKNDFCLWKKSKPGEPFWKTDLGTGRPGWHIEDTAITETLLGEQYDVHGGAIDLIFPHHEAEVSQMESASGKSPLVRYWIHVAFLNMNANKMSKSRGNFISMRVALEKYGYRLLRFFFISNHYRTSLEWSDRSLEQAKGALKRIDEFTLSIDQTLRDDESLANDFNKKIFEYLDNDFDTPNALAEIFNFIHEQNVQGKPGKNTFKLFQELNKFLDFMTFELETPEEIQKLLNEREELRQQKKFAEADELRKKIIQMGYEVKDPK</sequence>
<evidence type="ECO:0000259" key="14">
    <source>
        <dbReference type="SMART" id="SM00840"/>
    </source>
</evidence>
<dbReference type="HAMAP" id="MF_00041">
    <property type="entry name" value="Cys_tRNA_synth"/>
    <property type="match status" value="1"/>
</dbReference>
<dbReference type="SUPFAM" id="SSF47323">
    <property type="entry name" value="Anticodon-binding domain of a subclass of class I aminoacyl-tRNA synthetases"/>
    <property type="match status" value="1"/>
</dbReference>
<keyword evidence="11 13" id="KW-0648">Protein biosynthesis</keyword>
<dbReference type="Gene3D" id="3.40.50.620">
    <property type="entry name" value="HUPs"/>
    <property type="match status" value="1"/>
</dbReference>
<dbReference type="GO" id="GO:0006423">
    <property type="term" value="P:cysteinyl-tRNA aminoacylation"/>
    <property type="evidence" value="ECO:0007669"/>
    <property type="project" value="UniProtKB-UniRule"/>
</dbReference>
<proteinExistence type="inferred from homology"/>
<dbReference type="SUPFAM" id="SSF52374">
    <property type="entry name" value="Nucleotidylyl transferase"/>
    <property type="match status" value="1"/>
</dbReference>
<keyword evidence="9" id="KW-0862">Zinc</keyword>
<evidence type="ECO:0000256" key="12">
    <source>
        <dbReference type="ARBA" id="ARBA00023146"/>
    </source>
</evidence>
<dbReference type="NCBIfam" id="TIGR00435">
    <property type="entry name" value="cysS"/>
    <property type="match status" value="1"/>
</dbReference>
<dbReference type="GO" id="GO:0046872">
    <property type="term" value="F:metal ion binding"/>
    <property type="evidence" value="ECO:0007669"/>
    <property type="project" value="UniProtKB-KW"/>
</dbReference>
<dbReference type="PANTHER" id="PTHR10890">
    <property type="entry name" value="CYSTEINYL-TRNA SYNTHETASE"/>
    <property type="match status" value="1"/>
</dbReference>
<evidence type="ECO:0000256" key="5">
    <source>
        <dbReference type="ARBA" id="ARBA00022490"/>
    </source>
</evidence>
<evidence type="ECO:0000256" key="7">
    <source>
        <dbReference type="ARBA" id="ARBA00022723"/>
    </source>
</evidence>
<dbReference type="InterPro" id="IPR009080">
    <property type="entry name" value="tRNAsynth_Ia_anticodon-bd"/>
</dbReference>
<feature type="short sequence motif" description="'HIGH' region" evidence="13">
    <location>
        <begin position="29"/>
        <end position="39"/>
    </location>
</feature>
<dbReference type="GO" id="GO:0005737">
    <property type="term" value="C:cytoplasm"/>
    <property type="evidence" value="ECO:0007669"/>
    <property type="project" value="UniProtKB-SubCell"/>
</dbReference>
<keyword evidence="12 13" id="KW-0030">Aminoacyl-tRNA synthetase</keyword>
<comment type="cofactor">
    <cofactor evidence="1">
        <name>Zn(2+)</name>
        <dbReference type="ChEBI" id="CHEBI:29105"/>
    </cofactor>
</comment>
<evidence type="ECO:0000256" key="13">
    <source>
        <dbReference type="HAMAP-Rule" id="MF_00041"/>
    </source>
</evidence>
<evidence type="ECO:0000256" key="3">
    <source>
        <dbReference type="ARBA" id="ARBA00005594"/>
    </source>
</evidence>
<keyword evidence="8 13" id="KW-0547">Nucleotide-binding</keyword>
<dbReference type="EC" id="6.1.1.16" evidence="13"/>
<dbReference type="SMART" id="SM00840">
    <property type="entry name" value="DALR_2"/>
    <property type="match status" value="1"/>
</dbReference>
<comment type="similarity">
    <text evidence="3 13">Belongs to the class-I aminoacyl-tRNA synthetase family.</text>
</comment>
<feature type="domain" description="Cysteinyl-tRNA synthetase class Ia DALR" evidence="14">
    <location>
        <begin position="343"/>
        <end position="403"/>
    </location>
</feature>
<comment type="subcellular location">
    <subcellularLocation>
        <location evidence="2 13">Cytoplasm</location>
    </subcellularLocation>
</comment>
<evidence type="ECO:0000256" key="8">
    <source>
        <dbReference type="ARBA" id="ARBA00022741"/>
    </source>
</evidence>
<dbReference type="Pfam" id="PF01406">
    <property type="entry name" value="tRNA-synt_1e"/>
    <property type="match status" value="1"/>
</dbReference>
<keyword evidence="7" id="KW-0479">Metal-binding</keyword>
<comment type="caution">
    <text evidence="15">The sequence shown here is derived from an EMBL/GenBank/DDBJ whole genome shotgun (WGS) entry which is preliminary data.</text>
</comment>
<dbReference type="CDD" id="cd00672">
    <property type="entry name" value="CysRS_core"/>
    <property type="match status" value="1"/>
</dbReference>
<dbReference type="InterPro" id="IPR015273">
    <property type="entry name" value="Cys-tRNA-synt_Ia_DALR"/>
</dbReference>
<dbReference type="PANTHER" id="PTHR10890:SF3">
    <property type="entry name" value="CYSTEINE--TRNA LIGASE, CYTOPLASMIC"/>
    <property type="match status" value="1"/>
</dbReference>
<dbReference type="EMBL" id="MFJG01000003">
    <property type="protein sequence ID" value="OGG07672.1"/>
    <property type="molecule type" value="Genomic_DNA"/>
</dbReference>
<dbReference type="Gene3D" id="1.20.120.1910">
    <property type="entry name" value="Cysteine-tRNA ligase, C-terminal anti-codon recognition domain"/>
    <property type="match status" value="1"/>
</dbReference>
<keyword evidence="6 13" id="KW-0436">Ligase</keyword>
<dbReference type="GO" id="GO:0005524">
    <property type="term" value="F:ATP binding"/>
    <property type="evidence" value="ECO:0007669"/>
    <property type="project" value="UniProtKB-UniRule"/>
</dbReference>
<feature type="binding site" evidence="13">
    <location>
        <position position="269"/>
    </location>
    <ligand>
        <name>ATP</name>
        <dbReference type="ChEBI" id="CHEBI:30616"/>
    </ligand>
</feature>
<organism evidence="15 16">
    <name type="scientific">Candidatus Gottesmanbacteria bacterium RIFCSPHIGHO2_01_FULL_42_12</name>
    <dbReference type="NCBI Taxonomy" id="1798377"/>
    <lineage>
        <taxon>Bacteria</taxon>
        <taxon>Candidatus Gottesmaniibacteriota</taxon>
    </lineage>
</organism>
<evidence type="ECO:0000313" key="15">
    <source>
        <dbReference type="EMBL" id="OGG07672.1"/>
    </source>
</evidence>
<comment type="caution">
    <text evidence="13">Lacks conserved residue(s) required for the propagation of feature annotation.</text>
</comment>
<dbReference type="InterPro" id="IPR015803">
    <property type="entry name" value="Cys-tRNA-ligase"/>
</dbReference>
<feature type="short sequence motif" description="'KMSKS' region" evidence="13">
    <location>
        <begin position="266"/>
        <end position="270"/>
    </location>
</feature>
<dbReference type="AlphaFoldDB" id="A0A1F5Z6A2"/>
<protein>
    <recommendedName>
        <fullName evidence="13">Cysteine--tRNA ligase</fullName>
        <ecNumber evidence="13">6.1.1.16</ecNumber>
    </recommendedName>
    <alternativeName>
        <fullName evidence="13">Cysteinyl-tRNA synthetase</fullName>
        <shortName evidence="13">CysRS</shortName>
    </alternativeName>
</protein>
<dbReference type="InterPro" id="IPR032678">
    <property type="entry name" value="tRNA-synt_1_cat_dom"/>
</dbReference>
<evidence type="ECO:0000256" key="4">
    <source>
        <dbReference type="ARBA" id="ARBA00011245"/>
    </source>
</evidence>
<evidence type="ECO:0000256" key="2">
    <source>
        <dbReference type="ARBA" id="ARBA00004496"/>
    </source>
</evidence>